<evidence type="ECO:0000256" key="1">
    <source>
        <dbReference type="SAM" id="Phobius"/>
    </source>
</evidence>
<reference evidence="2 3" key="1">
    <citation type="journal article" date="2019" name="Nat. Microbiol.">
        <title>Wide diversity of methane and short-chain alkane metabolisms in uncultured archaea.</title>
        <authorList>
            <person name="Borrel G."/>
            <person name="Adam P.S."/>
            <person name="McKay L.J."/>
            <person name="Chen L.X."/>
            <person name="Sierra-Garcia I.N."/>
            <person name="Sieber C.M."/>
            <person name="Letourneur Q."/>
            <person name="Ghozlane A."/>
            <person name="Andersen G.L."/>
            <person name="Li W.J."/>
            <person name="Hallam S.J."/>
            <person name="Muyzer G."/>
            <person name="de Oliveira V.M."/>
            <person name="Inskeep W.P."/>
            <person name="Banfield J.F."/>
            <person name="Gribaldo S."/>
        </authorList>
    </citation>
    <scope>NUCLEOTIDE SEQUENCE [LARGE SCALE GENOMIC DNA]</scope>
    <source>
        <strain evidence="2">NM1b</strain>
    </source>
</reference>
<dbReference type="Proteomes" id="UP000320766">
    <property type="component" value="Unassembled WGS sequence"/>
</dbReference>
<keyword evidence="1" id="KW-0472">Membrane</keyword>
<keyword evidence="1" id="KW-1133">Transmembrane helix</keyword>
<organism evidence="2 3">
    <name type="scientific">Candidatus Methanolliviera hydrocarbonicum</name>
    <dbReference type="NCBI Taxonomy" id="2491085"/>
    <lineage>
        <taxon>Archaea</taxon>
        <taxon>Methanobacteriati</taxon>
        <taxon>Methanobacteriota</taxon>
        <taxon>Candidatus Methanoliparia</taxon>
        <taxon>Candidatus Methanoliparales</taxon>
        <taxon>Candidatus Methanollivieraceae</taxon>
        <taxon>Candidatus Methanolliviera</taxon>
    </lineage>
</organism>
<feature type="transmembrane region" description="Helical" evidence="1">
    <location>
        <begin position="7"/>
        <end position="28"/>
    </location>
</feature>
<dbReference type="EMBL" id="RXIL01000002">
    <property type="protein sequence ID" value="RZN73821.1"/>
    <property type="molecule type" value="Genomic_DNA"/>
</dbReference>
<gene>
    <name evidence="2" type="ORF">EF807_00225</name>
</gene>
<proteinExistence type="predicted"/>
<accession>A0A520KZ37</accession>
<evidence type="ECO:0000313" key="2">
    <source>
        <dbReference type="EMBL" id="RZN73821.1"/>
    </source>
</evidence>
<feature type="transmembrane region" description="Helical" evidence="1">
    <location>
        <begin position="34"/>
        <end position="54"/>
    </location>
</feature>
<sequence length="144" mass="16602">MYKHTQIGYLFNVVLSISLLILLFVGVVYEFTPIVLALFIFLLLSLVLFPSLTIEIDKTKLTIRFGLGIISKNFNLEDIRSCRVAKNPWYYGWRISLTPYGWLYNISGLSSVEILMKNGKRYRLGTDEPERLGSAIKQTIKEFN</sequence>
<name>A0A520KZ37_9EURY</name>
<dbReference type="AlphaFoldDB" id="A0A520KZ37"/>
<evidence type="ECO:0000313" key="3">
    <source>
        <dbReference type="Proteomes" id="UP000320766"/>
    </source>
</evidence>
<keyword evidence="1" id="KW-0812">Transmembrane</keyword>
<comment type="caution">
    <text evidence="2">The sequence shown here is derived from an EMBL/GenBank/DDBJ whole genome shotgun (WGS) entry which is preliminary data.</text>
</comment>
<protein>
    <submittedName>
        <fullName evidence="2">Uncharacterized protein</fullName>
    </submittedName>
</protein>